<evidence type="ECO:0000313" key="2">
    <source>
        <dbReference type="EMBL" id="SAL63859.1"/>
    </source>
</evidence>
<dbReference type="CDD" id="cd04301">
    <property type="entry name" value="NAT_SF"/>
    <property type="match status" value="1"/>
</dbReference>
<dbReference type="SUPFAM" id="SSF55729">
    <property type="entry name" value="Acyl-CoA N-acyltransferases (Nat)"/>
    <property type="match status" value="1"/>
</dbReference>
<accession>A0A158J695</accession>
<dbReference type="AlphaFoldDB" id="A0A158J695"/>
<dbReference type="Pfam" id="PF13508">
    <property type="entry name" value="Acetyltransf_7"/>
    <property type="match status" value="1"/>
</dbReference>
<name>A0A158J695_9BURK</name>
<dbReference type="PROSITE" id="PS51186">
    <property type="entry name" value="GNAT"/>
    <property type="match status" value="1"/>
</dbReference>
<protein>
    <submittedName>
        <fullName evidence="2">Acetyltransferase (GNAT) family protein</fullName>
    </submittedName>
</protein>
<dbReference type="EMBL" id="FCOM02000013">
    <property type="protein sequence ID" value="SAL63859.1"/>
    <property type="molecule type" value="Genomic_DNA"/>
</dbReference>
<comment type="caution">
    <text evidence="2">The sequence shown here is derived from an EMBL/GenBank/DDBJ whole genome shotgun (WGS) entry which is preliminary data.</text>
</comment>
<feature type="domain" description="N-acetyltransferase" evidence="1">
    <location>
        <begin position="1"/>
        <end position="88"/>
    </location>
</feature>
<dbReference type="InterPro" id="IPR000182">
    <property type="entry name" value="GNAT_dom"/>
</dbReference>
<dbReference type="Proteomes" id="UP000055019">
    <property type="component" value="Unassembled WGS sequence"/>
</dbReference>
<reference evidence="2" key="1">
    <citation type="submission" date="2016-01" db="EMBL/GenBank/DDBJ databases">
        <authorList>
            <person name="Peeters C."/>
        </authorList>
    </citation>
    <scope>NUCLEOTIDE SEQUENCE [LARGE SCALE GENOMIC DNA]</scope>
    <source>
        <strain evidence="2">LMG 29317</strain>
    </source>
</reference>
<sequence length="88" mass="10061">MGVLMLTEGVAVYAGGVFGQITELYVEPEYRSQGIASLLVRRATQFGRERGWKRLDVGAPHQPRWNRSLRFYESEGFFEVGPRLKLDL</sequence>
<organism evidence="2 3">
    <name type="scientific">Caballeronia arvi</name>
    <dbReference type="NCBI Taxonomy" id="1777135"/>
    <lineage>
        <taxon>Bacteria</taxon>
        <taxon>Pseudomonadati</taxon>
        <taxon>Pseudomonadota</taxon>
        <taxon>Betaproteobacteria</taxon>
        <taxon>Burkholderiales</taxon>
        <taxon>Burkholderiaceae</taxon>
        <taxon>Caballeronia</taxon>
    </lineage>
</organism>
<dbReference type="InterPro" id="IPR016181">
    <property type="entry name" value="Acyl_CoA_acyltransferase"/>
</dbReference>
<proteinExistence type="predicted"/>
<dbReference type="Gene3D" id="3.40.630.30">
    <property type="match status" value="1"/>
</dbReference>
<evidence type="ECO:0000313" key="3">
    <source>
        <dbReference type="Proteomes" id="UP000055019"/>
    </source>
</evidence>
<evidence type="ECO:0000259" key="1">
    <source>
        <dbReference type="PROSITE" id="PS51186"/>
    </source>
</evidence>
<keyword evidence="3" id="KW-1185">Reference proteome</keyword>
<gene>
    <name evidence="2" type="ORF">AWB74_03390</name>
</gene>
<dbReference type="GO" id="GO:0016747">
    <property type="term" value="F:acyltransferase activity, transferring groups other than amino-acyl groups"/>
    <property type="evidence" value="ECO:0007669"/>
    <property type="project" value="InterPro"/>
</dbReference>